<evidence type="ECO:0000313" key="3">
    <source>
        <dbReference type="EMBL" id="MCZ4283114.1"/>
    </source>
</evidence>
<dbReference type="InterPro" id="IPR012340">
    <property type="entry name" value="NA-bd_OB-fold"/>
</dbReference>
<keyword evidence="4" id="KW-1185">Reference proteome</keyword>
<name>A0ABT4LPQ5_9PROT</name>
<evidence type="ECO:0000256" key="2">
    <source>
        <dbReference type="PROSITE-ProRule" id="PRU00252"/>
    </source>
</evidence>
<dbReference type="EMBL" id="JAPWGY010000018">
    <property type="protein sequence ID" value="MCZ4283114.1"/>
    <property type="molecule type" value="Genomic_DNA"/>
</dbReference>
<evidence type="ECO:0008006" key="5">
    <source>
        <dbReference type="Google" id="ProtNLM"/>
    </source>
</evidence>
<dbReference type="RefSeq" id="WP_269425236.1">
    <property type="nucleotide sequence ID" value="NZ_JAPWGY010000018.1"/>
</dbReference>
<dbReference type="PROSITE" id="PS50935">
    <property type="entry name" value="SSB"/>
    <property type="match status" value="1"/>
</dbReference>
<protein>
    <recommendedName>
        <fullName evidence="5">Single-stranded DNA-binding protein</fullName>
    </recommendedName>
</protein>
<dbReference type="Proteomes" id="UP001069802">
    <property type="component" value="Unassembled WGS sequence"/>
</dbReference>
<dbReference type="SUPFAM" id="SSF50249">
    <property type="entry name" value="Nucleic acid-binding proteins"/>
    <property type="match status" value="1"/>
</dbReference>
<keyword evidence="1 2" id="KW-0238">DNA-binding</keyword>
<evidence type="ECO:0000256" key="1">
    <source>
        <dbReference type="ARBA" id="ARBA00023125"/>
    </source>
</evidence>
<accession>A0ABT4LPQ5</accession>
<organism evidence="3 4">
    <name type="scientific">Kiloniella laminariae</name>
    <dbReference type="NCBI Taxonomy" id="454162"/>
    <lineage>
        <taxon>Bacteria</taxon>
        <taxon>Pseudomonadati</taxon>
        <taxon>Pseudomonadota</taxon>
        <taxon>Alphaproteobacteria</taxon>
        <taxon>Rhodospirillales</taxon>
        <taxon>Kiloniellaceae</taxon>
        <taxon>Kiloniella</taxon>
    </lineage>
</organism>
<evidence type="ECO:0000313" key="4">
    <source>
        <dbReference type="Proteomes" id="UP001069802"/>
    </source>
</evidence>
<dbReference type="InterPro" id="IPR000424">
    <property type="entry name" value="Primosome_PriB/ssb"/>
</dbReference>
<proteinExistence type="predicted"/>
<dbReference type="Gene3D" id="2.40.50.140">
    <property type="entry name" value="Nucleic acid-binding proteins"/>
    <property type="match status" value="1"/>
</dbReference>
<comment type="caution">
    <text evidence="3">The sequence shown here is derived from an EMBL/GenBank/DDBJ whole genome shotgun (WGS) entry which is preliminary data.</text>
</comment>
<gene>
    <name evidence="3" type="ORF">O4H49_20180</name>
</gene>
<reference evidence="3" key="1">
    <citation type="submission" date="2022-12" db="EMBL/GenBank/DDBJ databases">
        <title>Bacterial isolates from different developmental stages of Nematostella vectensis.</title>
        <authorList>
            <person name="Fraune S."/>
        </authorList>
    </citation>
    <scope>NUCLEOTIDE SEQUENCE</scope>
    <source>
        <strain evidence="3">G21630-S1</strain>
    </source>
</reference>
<sequence>MLQEMKFEYIGFLYHAVSEAKGNRMLSTLRVCSRESWRENNEMIEREHWFSALSFAPHISDMIAKGTLKKGRYLRLRGKVQENAWESEGKKISRPQFIIERLEYLDRAHNTDSSMSLADQSENLS</sequence>